<evidence type="ECO:0000313" key="2">
    <source>
        <dbReference type="Proteomes" id="UP000070133"/>
    </source>
</evidence>
<dbReference type="Proteomes" id="UP000070133">
    <property type="component" value="Unassembled WGS sequence"/>
</dbReference>
<comment type="caution">
    <text evidence="1">The sequence shown here is derived from an EMBL/GenBank/DDBJ whole genome shotgun (WGS) entry which is preliminary data.</text>
</comment>
<gene>
    <name evidence="1" type="ORF">AC578_3381</name>
</gene>
<accession>A0A139GV61</accession>
<dbReference type="EMBL" id="LFZN01000333">
    <property type="protein sequence ID" value="KXS94061.1"/>
    <property type="molecule type" value="Genomic_DNA"/>
</dbReference>
<protein>
    <submittedName>
        <fullName evidence="1">Uncharacterized protein</fullName>
    </submittedName>
</protein>
<sequence>MGANVGHQACYSHDLTLVGKARPEFRLAGVSPKKGGDRYQDLYHDSCNQLAPSKAARNCGASQPNKDMQPGCFFKGPALRSALCYSKANPAAASTALQTDSNEVNSMLLSSLMISAGTALAIFRMLIPYVPASETFFVASPSCRGGSGQLVLRQFDKRWQECFVYWTRCQLDQTVGKFGKIWIPLDIRFQS</sequence>
<evidence type="ECO:0000313" key="1">
    <source>
        <dbReference type="EMBL" id="KXS94061.1"/>
    </source>
</evidence>
<keyword evidence="2" id="KW-1185">Reference proteome</keyword>
<dbReference type="AlphaFoldDB" id="A0A139GV61"/>
<proteinExistence type="predicted"/>
<organism evidence="1 2">
    <name type="scientific">Pseudocercospora eumusae</name>
    <dbReference type="NCBI Taxonomy" id="321146"/>
    <lineage>
        <taxon>Eukaryota</taxon>
        <taxon>Fungi</taxon>
        <taxon>Dikarya</taxon>
        <taxon>Ascomycota</taxon>
        <taxon>Pezizomycotina</taxon>
        <taxon>Dothideomycetes</taxon>
        <taxon>Dothideomycetidae</taxon>
        <taxon>Mycosphaerellales</taxon>
        <taxon>Mycosphaerellaceae</taxon>
        <taxon>Pseudocercospora</taxon>
    </lineage>
</organism>
<name>A0A139GV61_9PEZI</name>
<reference evidence="1 2" key="1">
    <citation type="submission" date="2015-07" db="EMBL/GenBank/DDBJ databases">
        <title>Comparative genomics of the Sigatoka disease complex on banana suggests a link between parallel evolutionary changes in Pseudocercospora fijiensis and Pseudocercospora eumusae and increased virulence on the banana host.</title>
        <authorList>
            <person name="Chang T.-C."/>
            <person name="Salvucci A."/>
            <person name="Crous P.W."/>
            <person name="Stergiopoulos I."/>
        </authorList>
    </citation>
    <scope>NUCLEOTIDE SEQUENCE [LARGE SCALE GENOMIC DNA]</scope>
    <source>
        <strain evidence="1 2">CBS 114824</strain>
    </source>
</reference>